<feature type="modified residue" description="4-aspartylphosphate" evidence="15">
    <location>
        <position position="809"/>
    </location>
</feature>
<evidence type="ECO:0000259" key="21">
    <source>
        <dbReference type="PROSITE" id="PS50894"/>
    </source>
</evidence>
<dbReference type="CDD" id="cd00082">
    <property type="entry name" value="HisKA"/>
    <property type="match status" value="1"/>
</dbReference>
<evidence type="ECO:0000256" key="1">
    <source>
        <dbReference type="ARBA" id="ARBA00000085"/>
    </source>
</evidence>
<dbReference type="SUPFAM" id="SSF47384">
    <property type="entry name" value="Homodimeric domain of signal transducing histidine kinase"/>
    <property type="match status" value="1"/>
</dbReference>
<dbReference type="InterPro" id="IPR004358">
    <property type="entry name" value="Sig_transdc_His_kin-like_C"/>
</dbReference>
<dbReference type="Gene3D" id="1.20.58.920">
    <property type="match status" value="1"/>
</dbReference>
<dbReference type="SUPFAM" id="SSF47226">
    <property type="entry name" value="Histidine-containing phosphotransfer domain, HPT domain"/>
    <property type="match status" value="1"/>
</dbReference>
<dbReference type="NCBIfam" id="TIGR02956">
    <property type="entry name" value="TMAO_torS"/>
    <property type="match status" value="1"/>
</dbReference>
<evidence type="ECO:0000256" key="16">
    <source>
        <dbReference type="SAM" id="Coils"/>
    </source>
</evidence>
<proteinExistence type="predicted"/>
<dbReference type="GO" id="GO:0005886">
    <property type="term" value="C:plasma membrane"/>
    <property type="evidence" value="ECO:0007669"/>
    <property type="project" value="UniProtKB-SubCell"/>
</dbReference>
<evidence type="ECO:0000313" key="23">
    <source>
        <dbReference type="Proteomes" id="UP000002015"/>
    </source>
</evidence>
<dbReference type="eggNOG" id="COG2205">
    <property type="taxonomic scope" value="Bacteria"/>
</dbReference>
<dbReference type="SMART" id="SM00388">
    <property type="entry name" value="HisKA"/>
    <property type="match status" value="1"/>
</dbReference>
<dbReference type="EMBL" id="CP000821">
    <property type="protein sequence ID" value="ABV37969.1"/>
    <property type="molecule type" value="Genomic_DNA"/>
</dbReference>
<evidence type="ECO:0000259" key="19">
    <source>
        <dbReference type="PROSITE" id="PS50110"/>
    </source>
</evidence>
<keyword evidence="10" id="KW-0067">ATP-binding</keyword>
<dbReference type="InterPro" id="IPR003661">
    <property type="entry name" value="HisK_dim/P_dom"/>
</dbReference>
<feature type="modified residue" description="Phosphohistidine" evidence="14">
    <location>
        <position position="958"/>
    </location>
</feature>
<dbReference type="InterPro" id="IPR003594">
    <property type="entry name" value="HATPase_dom"/>
</dbReference>
<dbReference type="InterPro" id="IPR036641">
    <property type="entry name" value="HPT_dom_sf"/>
</dbReference>
<evidence type="ECO:0000256" key="12">
    <source>
        <dbReference type="ARBA" id="ARBA00023012"/>
    </source>
</evidence>
<gene>
    <name evidence="22" type="ordered locus">Ssed_3365</name>
</gene>
<dbReference type="HOGENOM" id="CLU_000445_40_1_6"/>
<keyword evidence="12" id="KW-0902">Two-component regulatory system</keyword>
<comment type="subcellular location">
    <subcellularLocation>
        <location evidence="2">Cell inner membrane</location>
        <topology evidence="2">Multi-pass membrane protein</topology>
    </subcellularLocation>
</comment>
<keyword evidence="9 22" id="KW-0418">Kinase</keyword>
<dbReference type="Pfam" id="PF00072">
    <property type="entry name" value="Response_reg"/>
    <property type="match status" value="1"/>
</dbReference>
<dbReference type="RefSeq" id="WP_012143699.1">
    <property type="nucleotide sequence ID" value="NC_009831.1"/>
</dbReference>
<keyword evidence="16" id="KW-0175">Coiled coil</keyword>
<evidence type="ECO:0000256" key="14">
    <source>
        <dbReference type="PROSITE-ProRule" id="PRU00110"/>
    </source>
</evidence>
<dbReference type="Gene3D" id="1.20.120.160">
    <property type="entry name" value="HPT domain"/>
    <property type="match status" value="1"/>
</dbReference>
<dbReference type="PANTHER" id="PTHR43047:SF64">
    <property type="entry name" value="HISTIDINE KINASE CONTAINING CHEY-HOMOLOGOUS RECEIVER DOMAIN AND PAS DOMAIN-RELATED"/>
    <property type="match status" value="1"/>
</dbReference>
<dbReference type="SUPFAM" id="SSF55874">
    <property type="entry name" value="ATPase domain of HSP90 chaperone/DNA topoisomerase II/histidine kinase"/>
    <property type="match status" value="1"/>
</dbReference>
<evidence type="ECO:0000256" key="15">
    <source>
        <dbReference type="PROSITE-ProRule" id="PRU00169"/>
    </source>
</evidence>
<dbReference type="GO" id="GO:0000155">
    <property type="term" value="F:phosphorelay sensor kinase activity"/>
    <property type="evidence" value="ECO:0007669"/>
    <property type="project" value="InterPro"/>
</dbReference>
<dbReference type="InterPro" id="IPR001789">
    <property type="entry name" value="Sig_transdc_resp-reg_receiver"/>
</dbReference>
<dbReference type="CDD" id="cd17546">
    <property type="entry name" value="REC_hyHK_CKI1_RcsC-like"/>
    <property type="match status" value="1"/>
</dbReference>
<dbReference type="PROSITE" id="PS50110">
    <property type="entry name" value="RESPONSE_REGULATORY"/>
    <property type="match status" value="1"/>
</dbReference>
<dbReference type="InterPro" id="IPR036097">
    <property type="entry name" value="HisK_dim/P_sf"/>
</dbReference>
<evidence type="ECO:0000256" key="6">
    <source>
        <dbReference type="ARBA" id="ARBA00022553"/>
    </source>
</evidence>
<dbReference type="PROSITE" id="PS50885">
    <property type="entry name" value="HAMP"/>
    <property type="match status" value="1"/>
</dbReference>
<dbReference type="SMART" id="SM00387">
    <property type="entry name" value="HATPase_c"/>
    <property type="match status" value="1"/>
</dbReference>
<reference evidence="22 23" key="1">
    <citation type="submission" date="2007-08" db="EMBL/GenBank/DDBJ databases">
        <title>Complete sequence of Shewanella sediminis HAW-EB3.</title>
        <authorList>
            <consortium name="US DOE Joint Genome Institute"/>
            <person name="Copeland A."/>
            <person name="Lucas S."/>
            <person name="Lapidus A."/>
            <person name="Barry K."/>
            <person name="Glavina del Rio T."/>
            <person name="Dalin E."/>
            <person name="Tice H."/>
            <person name="Pitluck S."/>
            <person name="Chertkov O."/>
            <person name="Brettin T."/>
            <person name="Bruce D."/>
            <person name="Detter J.C."/>
            <person name="Han C."/>
            <person name="Schmutz J."/>
            <person name="Larimer F."/>
            <person name="Land M."/>
            <person name="Hauser L."/>
            <person name="Kyrpides N."/>
            <person name="Kim E."/>
            <person name="Zhao J.-S."/>
            <person name="Richardson P."/>
        </authorList>
    </citation>
    <scope>NUCLEOTIDE SEQUENCE [LARGE SCALE GENOMIC DNA]</scope>
    <source>
        <strain evidence="22 23">HAW-EB3</strain>
    </source>
</reference>
<dbReference type="Proteomes" id="UP000002015">
    <property type="component" value="Chromosome"/>
</dbReference>
<dbReference type="eggNOG" id="COG0784">
    <property type="taxonomic scope" value="Bacteria"/>
</dbReference>
<dbReference type="InterPro" id="IPR003660">
    <property type="entry name" value="HAMP_dom"/>
</dbReference>
<dbReference type="KEGG" id="sse:Ssed_3365"/>
<comment type="catalytic activity">
    <reaction evidence="1">
        <text>ATP + protein L-histidine = ADP + protein N-phospho-L-histidine.</text>
        <dbReference type="EC" id="2.7.13.3"/>
    </reaction>
</comment>
<dbReference type="InterPro" id="IPR014302">
    <property type="entry name" value="Sig_transdc_His_kinase_TorS"/>
</dbReference>
<keyword evidence="8 17" id="KW-0812">Transmembrane</keyword>
<feature type="domain" description="Histidine kinase" evidence="18">
    <location>
        <begin position="507"/>
        <end position="738"/>
    </location>
</feature>
<dbReference type="InterPro" id="IPR038188">
    <property type="entry name" value="TorS_sensor_sf"/>
</dbReference>
<dbReference type="InterPro" id="IPR008207">
    <property type="entry name" value="Sig_transdc_His_kin_Hpt_dom"/>
</dbReference>
<dbReference type="InterPro" id="IPR036890">
    <property type="entry name" value="HATPase_C_sf"/>
</dbReference>
<evidence type="ECO:0000256" key="9">
    <source>
        <dbReference type="ARBA" id="ARBA00022777"/>
    </source>
</evidence>
<name>A8FYP6_SHESH</name>
<evidence type="ECO:0000259" key="20">
    <source>
        <dbReference type="PROSITE" id="PS50885"/>
    </source>
</evidence>
<evidence type="ECO:0000256" key="2">
    <source>
        <dbReference type="ARBA" id="ARBA00004429"/>
    </source>
</evidence>
<evidence type="ECO:0000256" key="3">
    <source>
        <dbReference type="ARBA" id="ARBA00012438"/>
    </source>
</evidence>
<dbReference type="OrthoDB" id="9810730at2"/>
<dbReference type="Pfam" id="PF21689">
    <property type="entry name" value="TorS_sensor_domain"/>
    <property type="match status" value="1"/>
</dbReference>
<dbReference type="PANTHER" id="PTHR43047">
    <property type="entry name" value="TWO-COMPONENT HISTIDINE PROTEIN KINASE"/>
    <property type="match status" value="1"/>
</dbReference>
<evidence type="ECO:0000256" key="5">
    <source>
        <dbReference type="ARBA" id="ARBA00022519"/>
    </source>
</evidence>
<keyword evidence="11 17" id="KW-1133">Transmembrane helix</keyword>
<evidence type="ECO:0000256" key="13">
    <source>
        <dbReference type="ARBA" id="ARBA00023136"/>
    </source>
</evidence>
<dbReference type="Pfam" id="PF01627">
    <property type="entry name" value="Hpt"/>
    <property type="match status" value="1"/>
</dbReference>
<evidence type="ECO:0000256" key="4">
    <source>
        <dbReference type="ARBA" id="ARBA00022475"/>
    </source>
</evidence>
<dbReference type="Pfam" id="PF02518">
    <property type="entry name" value="HATPase_c"/>
    <property type="match status" value="1"/>
</dbReference>
<evidence type="ECO:0000256" key="10">
    <source>
        <dbReference type="ARBA" id="ARBA00022840"/>
    </source>
</evidence>
<dbReference type="EC" id="2.7.13.3" evidence="3"/>
<dbReference type="InterPro" id="IPR011006">
    <property type="entry name" value="CheY-like_superfamily"/>
</dbReference>
<feature type="domain" description="Response regulatory" evidence="19">
    <location>
        <begin position="757"/>
        <end position="878"/>
    </location>
</feature>
<dbReference type="Gene3D" id="3.30.565.10">
    <property type="entry name" value="Histidine kinase-like ATPase, C-terminal domain"/>
    <property type="match status" value="1"/>
</dbReference>
<evidence type="ECO:0000256" key="7">
    <source>
        <dbReference type="ARBA" id="ARBA00022679"/>
    </source>
</evidence>
<feature type="coiled-coil region" evidence="16">
    <location>
        <begin position="313"/>
        <end position="340"/>
    </location>
</feature>
<dbReference type="Gene3D" id="6.10.340.10">
    <property type="match status" value="1"/>
</dbReference>
<dbReference type="PRINTS" id="PR00344">
    <property type="entry name" value="BCTRLSENSOR"/>
</dbReference>
<evidence type="ECO:0000313" key="22">
    <source>
        <dbReference type="EMBL" id="ABV37969.1"/>
    </source>
</evidence>
<accession>A8FYP6</accession>
<protein>
    <recommendedName>
        <fullName evidence="3">histidine kinase</fullName>
        <ecNumber evidence="3">2.7.13.3</ecNumber>
    </recommendedName>
</protein>
<keyword evidence="7" id="KW-0808">Transferase</keyword>
<dbReference type="Gene3D" id="3.40.50.2300">
    <property type="match status" value="1"/>
</dbReference>
<sequence precursor="true">MSNLSLSRKSLVGRLMLAFCLLGFLLLLLVSLGSLSLYWVKLADKYLYDEALPASQAARSLVQSSNALAENATALGRVEEEPQRQFIGRTLSINSANMLGAIASLKVLEVQSARRLELSAGEIIHDMSQLGLQVGKRLAVAGQLSTQGEALARAASHSTALLEAELAVVDSAILAKLSLAYPEVAGNSKSAYLLDTVIEQDLDIQERLNRALKLIHNIALVGQLLQSPEQETGLLKVLSGMSQMPAMSSSYQIQPLAPSSTSPTSSPMFNIGPKVDLMALELLKGLIRDPARALELDKELVILRQVSQGLAAQKQYSQLLKEQDKQLQALSDKLYGLNEAVDNAMATQQQQAELARIDYLQQLSWAKAGLWSTGVLMFLVILLVIYKVIYKGIALRLNEATEALSRLSLGDTQVTINSHGDDELTAMANALKAFKQKTAHNQKLQAELRDSAAELTEHKAALEITVEARTQELAIANRQLDAEAKGHAQARTMAEQANQAKSLFLATMSHEIRTPLNGLLGTLTLLSHSDLPVAQKQMLALSQYSGTLLQTVLNDILDFSRLEQGKLTNECRPVAINDLLDEVVAIMLAGAGLAGLKLVLDSPQLPQCISIDGPKLRQVLFNLLGNAIKFTPEGEVRLKVYIEGERLYFEVIDTGVGISLDAKTQLFKAYSSQPNLGRSRGTGLGLAISKELVELMCENCEGDTDSDCGETTEVVDRLWVESEVNKGSRFGFSLPLHVCKQAISTCDQALNEVSKKQVLVIEDNKVNAMVAQGFLAHLGHESTLANSCAEARELYRPDTAKGFDAIMLDIQLGDGSGIELLEELQNINKQASHRLEIAAFTAQIQADDIVSYQRAGFDIVLGKPLNMQSLAAWIGVAQIQSPKEASVPPLGSTVEEQSNGSTDVDKAESLIDLNQIQQDIDYLGLDAVTEMLELYRESSQIQIQALGEYPKHTGTLLHALKGSSASMGLIAMAERCKALEGEAYQVSEHQQLSQLYRESIDKLERILTP</sequence>
<dbReference type="SMART" id="SM00448">
    <property type="entry name" value="REC"/>
    <property type="match status" value="1"/>
</dbReference>
<dbReference type="InterPro" id="IPR005467">
    <property type="entry name" value="His_kinase_dom"/>
</dbReference>
<keyword evidence="6 15" id="KW-0597">Phosphoprotein</keyword>
<feature type="domain" description="HAMP" evidence="20">
    <location>
        <begin position="391"/>
        <end position="443"/>
    </location>
</feature>
<feature type="domain" description="HPt" evidence="21">
    <location>
        <begin position="913"/>
        <end position="1009"/>
    </location>
</feature>
<keyword evidence="23" id="KW-1185">Reference proteome</keyword>
<dbReference type="SUPFAM" id="SSF52172">
    <property type="entry name" value="CheY-like"/>
    <property type="match status" value="1"/>
</dbReference>
<keyword evidence="4" id="KW-1003">Cell membrane</keyword>
<dbReference type="Pfam" id="PF00512">
    <property type="entry name" value="HisKA"/>
    <property type="match status" value="1"/>
</dbReference>
<dbReference type="PIRSF" id="PIRSF036437">
    <property type="entry name" value="HK_TorS"/>
    <property type="match status" value="1"/>
</dbReference>
<dbReference type="PROSITE" id="PS50894">
    <property type="entry name" value="HPT"/>
    <property type="match status" value="1"/>
</dbReference>
<keyword evidence="10" id="KW-0547">Nucleotide-binding</keyword>
<dbReference type="CDD" id="cd16922">
    <property type="entry name" value="HATPase_EvgS-ArcB-TorS-like"/>
    <property type="match status" value="1"/>
</dbReference>
<evidence type="ECO:0000256" key="8">
    <source>
        <dbReference type="ARBA" id="ARBA00022692"/>
    </source>
</evidence>
<evidence type="ECO:0000259" key="18">
    <source>
        <dbReference type="PROSITE" id="PS50109"/>
    </source>
</evidence>
<keyword evidence="13 17" id="KW-0472">Membrane</keyword>
<evidence type="ECO:0000256" key="11">
    <source>
        <dbReference type="ARBA" id="ARBA00022989"/>
    </source>
</evidence>
<dbReference type="STRING" id="425104.Ssed_3365"/>
<dbReference type="PROSITE" id="PS50109">
    <property type="entry name" value="HIS_KIN"/>
    <property type="match status" value="1"/>
</dbReference>
<dbReference type="Gene3D" id="1.10.287.130">
    <property type="match status" value="1"/>
</dbReference>
<keyword evidence="5" id="KW-0997">Cell inner membrane</keyword>
<dbReference type="AlphaFoldDB" id="A8FYP6"/>
<evidence type="ECO:0000256" key="17">
    <source>
        <dbReference type="SAM" id="Phobius"/>
    </source>
</evidence>
<feature type="transmembrane region" description="Helical" evidence="17">
    <location>
        <begin position="368"/>
        <end position="389"/>
    </location>
</feature>
<organism evidence="22 23">
    <name type="scientific">Shewanella sediminis (strain HAW-EB3)</name>
    <dbReference type="NCBI Taxonomy" id="425104"/>
    <lineage>
        <taxon>Bacteria</taxon>
        <taxon>Pseudomonadati</taxon>
        <taxon>Pseudomonadota</taxon>
        <taxon>Gammaproteobacteria</taxon>
        <taxon>Alteromonadales</taxon>
        <taxon>Shewanellaceae</taxon>
        <taxon>Shewanella</taxon>
    </lineage>
</organism>